<gene>
    <name evidence="2" type="ORF">ACFOEI_15500</name>
</gene>
<protein>
    <submittedName>
        <fullName evidence="2">Uncharacterized protein</fullName>
    </submittedName>
</protein>
<organism evidence="2 3">
    <name type="scientific">Modicisalibacter luteus</name>
    <dbReference type="NCBI Taxonomy" id="453962"/>
    <lineage>
        <taxon>Bacteria</taxon>
        <taxon>Pseudomonadati</taxon>
        <taxon>Pseudomonadota</taxon>
        <taxon>Gammaproteobacteria</taxon>
        <taxon>Oceanospirillales</taxon>
        <taxon>Halomonadaceae</taxon>
        <taxon>Modicisalibacter</taxon>
    </lineage>
</organism>
<comment type="caution">
    <text evidence="2">The sequence shown here is derived from an EMBL/GenBank/DDBJ whole genome shotgun (WGS) entry which is preliminary data.</text>
</comment>
<accession>A0ABV7M4S9</accession>
<feature type="region of interest" description="Disordered" evidence="1">
    <location>
        <begin position="36"/>
        <end position="55"/>
    </location>
</feature>
<dbReference type="Proteomes" id="UP001595640">
    <property type="component" value="Unassembled WGS sequence"/>
</dbReference>
<reference evidence="3" key="1">
    <citation type="journal article" date="2019" name="Int. J. Syst. Evol. Microbiol.">
        <title>The Global Catalogue of Microorganisms (GCM) 10K type strain sequencing project: providing services to taxonomists for standard genome sequencing and annotation.</title>
        <authorList>
            <consortium name="The Broad Institute Genomics Platform"/>
            <consortium name="The Broad Institute Genome Sequencing Center for Infectious Disease"/>
            <person name="Wu L."/>
            <person name="Ma J."/>
        </authorList>
    </citation>
    <scope>NUCLEOTIDE SEQUENCE [LARGE SCALE GENOMIC DNA]</scope>
    <source>
        <strain evidence="3">KCTC 12847</strain>
    </source>
</reference>
<keyword evidence="3" id="KW-1185">Reference proteome</keyword>
<evidence type="ECO:0000313" key="3">
    <source>
        <dbReference type="Proteomes" id="UP001595640"/>
    </source>
</evidence>
<proteinExistence type="predicted"/>
<evidence type="ECO:0000256" key="1">
    <source>
        <dbReference type="SAM" id="MobiDB-lite"/>
    </source>
</evidence>
<dbReference type="EMBL" id="JBHRUH010000031">
    <property type="protein sequence ID" value="MFC3293460.1"/>
    <property type="molecule type" value="Genomic_DNA"/>
</dbReference>
<dbReference type="RefSeq" id="WP_019017728.1">
    <property type="nucleotide sequence ID" value="NZ_JBHUKL010000002.1"/>
</dbReference>
<name>A0ABV7M4S9_9GAMM</name>
<evidence type="ECO:0000313" key="2">
    <source>
        <dbReference type="EMBL" id="MFC3293460.1"/>
    </source>
</evidence>
<sequence length="55" mass="6789">MNGMFDEKHEKLMSLRFERDDWRRRAETAERQLREVQRQLEEASQQHSQDRVTEA</sequence>